<dbReference type="GO" id="GO:0007165">
    <property type="term" value="P:signal transduction"/>
    <property type="evidence" value="ECO:0007669"/>
    <property type="project" value="InterPro"/>
</dbReference>
<dbReference type="SMART" id="SM00304">
    <property type="entry name" value="HAMP"/>
    <property type="match status" value="1"/>
</dbReference>
<comment type="caution">
    <text evidence="6">The sequence shown here is derived from an EMBL/GenBank/DDBJ whole genome shotgun (WGS) entry which is preliminary data.</text>
</comment>
<dbReference type="InterPro" id="IPR000014">
    <property type="entry name" value="PAS"/>
</dbReference>
<keyword evidence="7" id="KW-1185">Reference proteome</keyword>
<dbReference type="PROSITE" id="PS50885">
    <property type="entry name" value="HAMP"/>
    <property type="match status" value="1"/>
</dbReference>
<evidence type="ECO:0000256" key="1">
    <source>
        <dbReference type="SAM" id="Phobius"/>
    </source>
</evidence>
<sequence>MIAAWWRRSLLLRTVGSIVAISALVGGLIVVAMSQAAARQAEAAAYRQLAEMLDTVESTVSVACFVGDGELAMEVARGLLSSSLVAGVDIATADGELVRLKRHFDEFERPAGERVVRELHSPFAPTVAVGRISIQPAAGAIAGQVAAARNQIVLQAILMIVSVTLALTLTVWRRVIEPISVISRRLQRLDPGRGEQLAPPRGCEQDEFGSLTGNINSLSSRLLGAIEREQGLRRQHEIDERKYRGIFEQAESGIFIADAHGCMSSYNHALARLLGLPRPRFDRPLAVSLTDLAWADAAALQALIGRCLESNQAVAEDFELRRSIAPRRWLSLSLTPLGDGQLQGILIDVTERRNAELAAQRTAITDTLTGLPNRQGFEEYWSRQIVDHPEQSFALLMIDLEGFKQLNDALGFPAGDRVLIGFAARIFACVKESDWTARVGGDEFAVVLRNISNPKHLEGICRRILDNLGERFTVSGQEACLGASIGATFYPGDGTNLPTLLRNAELALNDARSQGGRRWSQFDQGMIHAVERRHNLASDLRLAIERDELRLHYQPIVDLASGRVVGAEALMRWQHPAHGLVPPDYFISLAEQSGLINDIGAWCLDTVCAQLAAWQADGLDIHVTVNVSARQIPDGLTPAHVVAAAARHGIAHQRIGLEVTEGSLLGESAATLEWLDSLRQAGFRVYLDDFGTGYSSLAYLKRFRVDTIKIDRAFVRDMGRIASDRVMIEAVVMMASGLQLKVVAEGIETAEQLAMLRAIGCHFGQGYHFSRPVPPAEFPAALARIASLGDAA</sequence>
<dbReference type="EMBL" id="RBXP01000011">
    <property type="protein sequence ID" value="RKT60854.1"/>
    <property type="molecule type" value="Genomic_DNA"/>
</dbReference>
<dbReference type="InterPro" id="IPR003660">
    <property type="entry name" value="HAMP_dom"/>
</dbReference>
<accession>A0A495WIB6</accession>
<name>A0A495WIB6_9RHOO</name>
<dbReference type="InterPro" id="IPR035965">
    <property type="entry name" value="PAS-like_dom_sf"/>
</dbReference>
<dbReference type="PANTHER" id="PTHR44757:SF2">
    <property type="entry name" value="BIOFILM ARCHITECTURE MAINTENANCE PROTEIN MBAA"/>
    <property type="match status" value="1"/>
</dbReference>
<dbReference type="InterPro" id="IPR000160">
    <property type="entry name" value="GGDEF_dom"/>
</dbReference>
<keyword evidence="1" id="KW-1133">Transmembrane helix</keyword>
<protein>
    <submittedName>
        <fullName evidence="6">PAS domain S-box-containing protein/diguanylate cyclase (GGDEF)-like protein</fullName>
    </submittedName>
</protein>
<evidence type="ECO:0000259" key="2">
    <source>
        <dbReference type="PROSITE" id="PS50112"/>
    </source>
</evidence>
<feature type="transmembrane region" description="Helical" evidence="1">
    <location>
        <begin position="15"/>
        <end position="38"/>
    </location>
</feature>
<dbReference type="NCBIfam" id="TIGR00229">
    <property type="entry name" value="sensory_box"/>
    <property type="match status" value="1"/>
</dbReference>
<feature type="transmembrane region" description="Helical" evidence="1">
    <location>
        <begin position="152"/>
        <end position="172"/>
    </location>
</feature>
<dbReference type="CDD" id="cd01948">
    <property type="entry name" value="EAL"/>
    <property type="match status" value="1"/>
</dbReference>
<dbReference type="Gene3D" id="3.30.450.20">
    <property type="entry name" value="PAS domain"/>
    <property type="match status" value="1"/>
</dbReference>
<dbReference type="SUPFAM" id="SSF55785">
    <property type="entry name" value="PYP-like sensor domain (PAS domain)"/>
    <property type="match status" value="1"/>
</dbReference>
<evidence type="ECO:0000259" key="5">
    <source>
        <dbReference type="PROSITE" id="PS50887"/>
    </source>
</evidence>
<dbReference type="SUPFAM" id="SSF55073">
    <property type="entry name" value="Nucleotide cyclase"/>
    <property type="match status" value="1"/>
</dbReference>
<keyword evidence="1" id="KW-0472">Membrane</keyword>
<dbReference type="Pfam" id="PF08448">
    <property type="entry name" value="PAS_4"/>
    <property type="match status" value="1"/>
</dbReference>
<dbReference type="RefSeq" id="WP_121457344.1">
    <property type="nucleotide sequence ID" value="NZ_RBXP01000011.1"/>
</dbReference>
<dbReference type="OrthoDB" id="9804951at2"/>
<dbReference type="PROSITE" id="PS50883">
    <property type="entry name" value="EAL"/>
    <property type="match status" value="1"/>
</dbReference>
<dbReference type="AlphaFoldDB" id="A0A495WIB6"/>
<dbReference type="FunFam" id="3.20.20.450:FF:000001">
    <property type="entry name" value="Cyclic di-GMP phosphodiesterase yahA"/>
    <property type="match status" value="1"/>
</dbReference>
<keyword evidence="1" id="KW-0812">Transmembrane</keyword>
<evidence type="ECO:0000313" key="7">
    <source>
        <dbReference type="Proteomes" id="UP000270626"/>
    </source>
</evidence>
<dbReference type="PROSITE" id="PS50112">
    <property type="entry name" value="PAS"/>
    <property type="match status" value="1"/>
</dbReference>
<feature type="domain" description="PAS" evidence="2">
    <location>
        <begin position="239"/>
        <end position="278"/>
    </location>
</feature>
<dbReference type="Proteomes" id="UP000270626">
    <property type="component" value="Unassembled WGS sequence"/>
</dbReference>
<dbReference type="InterPro" id="IPR035919">
    <property type="entry name" value="EAL_sf"/>
</dbReference>
<dbReference type="InterPro" id="IPR013656">
    <property type="entry name" value="PAS_4"/>
</dbReference>
<dbReference type="CDD" id="cd01949">
    <property type="entry name" value="GGDEF"/>
    <property type="match status" value="1"/>
</dbReference>
<dbReference type="SMART" id="SM00052">
    <property type="entry name" value="EAL"/>
    <property type="match status" value="1"/>
</dbReference>
<dbReference type="Pfam" id="PF00563">
    <property type="entry name" value="EAL"/>
    <property type="match status" value="1"/>
</dbReference>
<evidence type="ECO:0000259" key="3">
    <source>
        <dbReference type="PROSITE" id="PS50883"/>
    </source>
</evidence>
<dbReference type="GO" id="GO:0016020">
    <property type="term" value="C:membrane"/>
    <property type="evidence" value="ECO:0007669"/>
    <property type="project" value="InterPro"/>
</dbReference>
<dbReference type="Gene3D" id="3.30.70.270">
    <property type="match status" value="1"/>
</dbReference>
<gene>
    <name evidence="6" type="ORF">DFR40_1001</name>
</gene>
<proteinExistence type="predicted"/>
<dbReference type="InterPro" id="IPR001633">
    <property type="entry name" value="EAL_dom"/>
</dbReference>
<feature type="domain" description="EAL" evidence="3">
    <location>
        <begin position="533"/>
        <end position="786"/>
    </location>
</feature>
<evidence type="ECO:0000313" key="6">
    <source>
        <dbReference type="EMBL" id="RKT60854.1"/>
    </source>
</evidence>
<dbReference type="Pfam" id="PF00990">
    <property type="entry name" value="GGDEF"/>
    <property type="match status" value="1"/>
</dbReference>
<dbReference type="InterPro" id="IPR029787">
    <property type="entry name" value="Nucleotide_cyclase"/>
</dbReference>
<dbReference type="NCBIfam" id="TIGR00254">
    <property type="entry name" value="GGDEF"/>
    <property type="match status" value="1"/>
</dbReference>
<evidence type="ECO:0000259" key="4">
    <source>
        <dbReference type="PROSITE" id="PS50885"/>
    </source>
</evidence>
<reference evidence="6 7" key="1">
    <citation type="submission" date="2018-10" db="EMBL/GenBank/DDBJ databases">
        <title>Genomic Encyclopedia of Type Strains, Phase IV (KMG-IV): sequencing the most valuable type-strain genomes for metagenomic binning, comparative biology and taxonomic classification.</title>
        <authorList>
            <person name="Goeker M."/>
        </authorList>
    </citation>
    <scope>NUCLEOTIDE SEQUENCE [LARGE SCALE GENOMIC DNA]</scope>
    <source>
        <strain evidence="6 7">DSM 23841</strain>
    </source>
</reference>
<organism evidence="6 7">
    <name type="scientific">Azonexus fungiphilus</name>
    <dbReference type="NCBI Taxonomy" id="146940"/>
    <lineage>
        <taxon>Bacteria</taxon>
        <taxon>Pseudomonadati</taxon>
        <taxon>Pseudomonadota</taxon>
        <taxon>Betaproteobacteria</taxon>
        <taxon>Rhodocyclales</taxon>
        <taxon>Azonexaceae</taxon>
        <taxon>Azonexus</taxon>
    </lineage>
</organism>
<feature type="domain" description="HAMP" evidence="4">
    <location>
        <begin position="173"/>
        <end position="227"/>
    </location>
</feature>
<dbReference type="SMART" id="SM00267">
    <property type="entry name" value="GGDEF"/>
    <property type="match status" value="1"/>
</dbReference>
<dbReference type="PROSITE" id="PS50887">
    <property type="entry name" value="GGDEF"/>
    <property type="match status" value="1"/>
</dbReference>
<dbReference type="Gene3D" id="6.10.340.10">
    <property type="match status" value="1"/>
</dbReference>
<feature type="domain" description="GGDEF" evidence="5">
    <location>
        <begin position="391"/>
        <end position="524"/>
    </location>
</feature>
<dbReference type="InterPro" id="IPR043128">
    <property type="entry name" value="Rev_trsase/Diguanyl_cyclase"/>
</dbReference>
<dbReference type="InterPro" id="IPR052155">
    <property type="entry name" value="Biofilm_reg_signaling"/>
</dbReference>
<dbReference type="PANTHER" id="PTHR44757">
    <property type="entry name" value="DIGUANYLATE CYCLASE DGCP"/>
    <property type="match status" value="1"/>
</dbReference>
<dbReference type="Gene3D" id="3.20.20.450">
    <property type="entry name" value="EAL domain"/>
    <property type="match status" value="1"/>
</dbReference>
<dbReference type="SUPFAM" id="SSF141868">
    <property type="entry name" value="EAL domain-like"/>
    <property type="match status" value="1"/>
</dbReference>